<sequence>MDSEISVFDRMTTDDPIVGAGTYNLVIGLTLIWGFAVNYWMVTNIDPEAIASVNPWIFFIGYFASCFFGIYLFQKSSNPVVSFIGYNFVVVPFGLIINMVVSQYDPKLVTEAIRITGLVTIAMMCLGTLFPAFFQKISGALTIALVLVIVVELIEVFIFNTHHGILDWIVVLIFCGYIGYDWGRANQIPKTIDNAIDSAAALYMDIINLFLRILRILGRK</sequence>
<feature type="transmembrane region" description="Helical" evidence="6">
    <location>
        <begin position="80"/>
        <end position="101"/>
    </location>
</feature>
<comment type="similarity">
    <text evidence="2 6">Belongs to the BI1 family.</text>
</comment>
<evidence type="ECO:0000313" key="8">
    <source>
        <dbReference type="Proteomes" id="UP000001557"/>
    </source>
</evidence>
<dbReference type="KEGG" id="sbl:Sbal_4225"/>
<organism evidence="7 8">
    <name type="scientific">Shewanella baltica (strain OS155 / ATCC BAA-1091)</name>
    <dbReference type="NCBI Taxonomy" id="325240"/>
    <lineage>
        <taxon>Bacteria</taxon>
        <taxon>Pseudomonadati</taxon>
        <taxon>Pseudomonadota</taxon>
        <taxon>Gammaproteobacteria</taxon>
        <taxon>Alteromonadales</taxon>
        <taxon>Shewanellaceae</taxon>
        <taxon>Shewanella</taxon>
    </lineage>
</organism>
<dbReference type="GO" id="GO:0005886">
    <property type="term" value="C:plasma membrane"/>
    <property type="evidence" value="ECO:0007669"/>
    <property type="project" value="TreeGrafter"/>
</dbReference>
<evidence type="ECO:0000256" key="5">
    <source>
        <dbReference type="ARBA" id="ARBA00023136"/>
    </source>
</evidence>
<evidence type="ECO:0000313" key="7">
    <source>
        <dbReference type="EMBL" id="ABN63690.1"/>
    </source>
</evidence>
<dbReference type="PANTHER" id="PTHR23291">
    <property type="entry name" value="BAX INHIBITOR-RELATED"/>
    <property type="match status" value="1"/>
</dbReference>
<evidence type="ECO:0000256" key="4">
    <source>
        <dbReference type="ARBA" id="ARBA00022989"/>
    </source>
</evidence>
<evidence type="ECO:0000256" key="1">
    <source>
        <dbReference type="ARBA" id="ARBA00004141"/>
    </source>
</evidence>
<evidence type="ECO:0000256" key="2">
    <source>
        <dbReference type="ARBA" id="ARBA00010350"/>
    </source>
</evidence>
<gene>
    <name evidence="7" type="ordered locus">Sbal_4225</name>
</gene>
<dbReference type="InterPro" id="IPR006214">
    <property type="entry name" value="Bax_inhibitor_1-related"/>
</dbReference>
<name>A3DAC7_SHEB5</name>
<dbReference type="Pfam" id="PF01027">
    <property type="entry name" value="Bax1-I"/>
    <property type="match status" value="1"/>
</dbReference>
<dbReference type="HOGENOM" id="CLU_1255244_0_0_6"/>
<evidence type="ECO:0000256" key="6">
    <source>
        <dbReference type="RuleBase" id="RU004379"/>
    </source>
</evidence>
<accession>A3DAC7</accession>
<keyword evidence="4 6" id="KW-1133">Transmembrane helix</keyword>
<proteinExistence type="inferred from homology"/>
<dbReference type="AlphaFoldDB" id="A3DAC7"/>
<dbReference type="STRING" id="325240.Sbal_4225"/>
<dbReference type="EMBL" id="CP000563">
    <property type="protein sequence ID" value="ABN63690.1"/>
    <property type="molecule type" value="Genomic_DNA"/>
</dbReference>
<comment type="subcellular location">
    <subcellularLocation>
        <location evidence="1">Membrane</location>
        <topology evidence="1">Multi-pass membrane protein</topology>
    </subcellularLocation>
</comment>
<dbReference type="OrthoDB" id="9808300at2"/>
<feature type="transmembrane region" description="Helical" evidence="6">
    <location>
        <begin position="20"/>
        <end position="41"/>
    </location>
</feature>
<evidence type="ECO:0000256" key="3">
    <source>
        <dbReference type="ARBA" id="ARBA00022692"/>
    </source>
</evidence>
<feature type="transmembrane region" description="Helical" evidence="6">
    <location>
        <begin position="113"/>
        <end position="134"/>
    </location>
</feature>
<dbReference type="PANTHER" id="PTHR23291:SF50">
    <property type="entry name" value="PROTEIN LIFEGUARD 4"/>
    <property type="match status" value="1"/>
</dbReference>
<feature type="transmembrane region" description="Helical" evidence="6">
    <location>
        <begin position="53"/>
        <end position="74"/>
    </location>
</feature>
<feature type="transmembrane region" description="Helical" evidence="6">
    <location>
        <begin position="140"/>
        <end position="158"/>
    </location>
</feature>
<dbReference type="Proteomes" id="UP000001557">
    <property type="component" value="Chromosome"/>
</dbReference>
<keyword evidence="8" id="KW-1185">Reference proteome</keyword>
<keyword evidence="3 6" id="KW-0812">Transmembrane</keyword>
<dbReference type="RefSeq" id="WP_011848191.1">
    <property type="nucleotide sequence ID" value="NC_009052.1"/>
</dbReference>
<reference evidence="7 8" key="1">
    <citation type="submission" date="2007-02" db="EMBL/GenBank/DDBJ databases">
        <title>Complete sequence of chromosome of Shewanella baltica OS155.</title>
        <authorList>
            <consortium name="US DOE Joint Genome Institute"/>
            <person name="Copeland A."/>
            <person name="Lucas S."/>
            <person name="Lapidus A."/>
            <person name="Barry K."/>
            <person name="Detter J.C."/>
            <person name="Glavina del Rio T."/>
            <person name="Hammon N."/>
            <person name="Israni S."/>
            <person name="Dalin E."/>
            <person name="Tice H."/>
            <person name="Pitluck S."/>
            <person name="Sims D.R."/>
            <person name="Brettin T."/>
            <person name="Bruce D."/>
            <person name="Han C."/>
            <person name="Tapia R."/>
            <person name="Brainard J."/>
            <person name="Schmutz J."/>
            <person name="Larimer F."/>
            <person name="Land M."/>
            <person name="Hauser L."/>
            <person name="Kyrpides N."/>
            <person name="Mikhailova N."/>
            <person name="Brettar I."/>
            <person name="Klappenbach J."/>
            <person name="Konstantinidis K."/>
            <person name="Rodrigues J."/>
            <person name="Tiedje J."/>
            <person name="Richardson P."/>
        </authorList>
    </citation>
    <scope>NUCLEOTIDE SEQUENCE [LARGE SCALE GENOMIC DNA]</scope>
    <source>
        <strain evidence="8">OS155 / ATCC BAA-1091</strain>
    </source>
</reference>
<feature type="transmembrane region" description="Helical" evidence="6">
    <location>
        <begin position="165"/>
        <end position="183"/>
    </location>
</feature>
<keyword evidence="5 6" id="KW-0472">Membrane</keyword>
<protein>
    <submittedName>
        <fullName evidence="7">Response regulator receiver protein</fullName>
    </submittedName>
</protein>